<keyword evidence="3" id="KW-1185">Reference proteome</keyword>
<dbReference type="InterPro" id="IPR019410">
    <property type="entry name" value="Methyltransf_16"/>
</dbReference>
<reference evidence="2 3" key="2">
    <citation type="submission" date="2017-02" db="EMBL/GenBank/DDBJ databases">
        <title>A genome survey and senescence transcriptome analysis in Lentinula edodes.</title>
        <authorList>
            <person name="Sakamoto Y."/>
            <person name="Nakade K."/>
            <person name="Sato S."/>
            <person name="Yoshida Y."/>
            <person name="Miyazaki K."/>
            <person name="Natsume S."/>
            <person name="Konno N."/>
        </authorList>
    </citation>
    <scope>NUCLEOTIDE SEQUENCE [LARGE SCALE GENOMIC DNA]</scope>
    <source>
        <strain evidence="2 3">NBRC 111202</strain>
    </source>
</reference>
<dbReference type="CDD" id="cd02440">
    <property type="entry name" value="AdoMet_MTases"/>
    <property type="match status" value="1"/>
</dbReference>
<dbReference type="GO" id="GO:0005737">
    <property type="term" value="C:cytoplasm"/>
    <property type="evidence" value="ECO:0007669"/>
    <property type="project" value="UniProtKB-SubCell"/>
</dbReference>
<evidence type="ECO:0000313" key="3">
    <source>
        <dbReference type="Proteomes" id="UP000188533"/>
    </source>
</evidence>
<dbReference type="Pfam" id="PF10294">
    <property type="entry name" value="Methyltransf_16"/>
    <property type="match status" value="1"/>
</dbReference>
<dbReference type="HAMAP" id="MF_03198">
    <property type="entry name" value="Methyltr_EFM6"/>
    <property type="match status" value="1"/>
</dbReference>
<dbReference type="InterPro" id="IPR033684">
    <property type="entry name" value="EFM6"/>
</dbReference>
<reference evidence="2 3" key="1">
    <citation type="submission" date="2016-08" db="EMBL/GenBank/DDBJ databases">
        <authorList>
            <consortium name="Lentinula edodes genome sequencing consortium"/>
            <person name="Sakamoto Y."/>
            <person name="Nakade K."/>
            <person name="Sato S."/>
            <person name="Yoshida Y."/>
            <person name="Miyazaki K."/>
            <person name="Natsume S."/>
            <person name="Konno N."/>
        </authorList>
    </citation>
    <scope>NUCLEOTIDE SEQUENCE [LARGE SCALE GENOMIC DNA]</scope>
    <source>
        <strain evidence="2 3">NBRC 111202</strain>
    </source>
</reference>
<dbReference type="InterPro" id="IPR029063">
    <property type="entry name" value="SAM-dependent_MTases_sf"/>
</dbReference>
<evidence type="ECO:0000313" key="2">
    <source>
        <dbReference type="EMBL" id="GAV99459.1"/>
    </source>
</evidence>
<evidence type="ECO:0000256" key="1">
    <source>
        <dbReference type="HAMAP-Rule" id="MF_03198"/>
    </source>
</evidence>
<keyword evidence="1" id="KW-0963">Cytoplasm</keyword>
<keyword evidence="1" id="KW-0949">S-adenosyl-L-methionine</keyword>
<feature type="binding site" evidence="1">
    <location>
        <begin position="120"/>
        <end position="122"/>
    </location>
    <ligand>
        <name>S-adenosyl-L-methionine</name>
        <dbReference type="ChEBI" id="CHEBI:59789"/>
    </ligand>
</feature>
<dbReference type="SUPFAM" id="SSF53335">
    <property type="entry name" value="S-adenosyl-L-methionine-dependent methyltransferases"/>
    <property type="match status" value="1"/>
</dbReference>
<keyword evidence="1" id="KW-0489">Methyltransferase</keyword>
<name>A0A1Q3DWZ3_LENED</name>
<feature type="binding site" evidence="1">
    <location>
        <position position="93"/>
    </location>
    <ligand>
        <name>S-adenosyl-L-methionine</name>
        <dbReference type="ChEBI" id="CHEBI:59789"/>
    </ligand>
</feature>
<dbReference type="Gene3D" id="3.40.50.150">
    <property type="entry name" value="Vaccinia Virus protein VP39"/>
    <property type="match status" value="1"/>
</dbReference>
<comment type="function">
    <text evidence="1">S-adenosyl-L-methionine-dependent protein-lysine N-methyltransferase that methylates elongation factor 1-alpha.</text>
</comment>
<dbReference type="GO" id="GO:0032259">
    <property type="term" value="P:methylation"/>
    <property type="evidence" value="ECO:0007669"/>
    <property type="project" value="UniProtKB-KW"/>
</dbReference>
<dbReference type="EMBL" id="BDGU01000014">
    <property type="protein sequence ID" value="GAV99459.1"/>
    <property type="molecule type" value="Genomic_DNA"/>
</dbReference>
<proteinExistence type="inferred from homology"/>
<dbReference type="EC" id="2.1.1.-" evidence="1"/>
<organism evidence="2 3">
    <name type="scientific">Lentinula edodes</name>
    <name type="common">Shiitake mushroom</name>
    <name type="synonym">Lentinus edodes</name>
    <dbReference type="NCBI Taxonomy" id="5353"/>
    <lineage>
        <taxon>Eukaryota</taxon>
        <taxon>Fungi</taxon>
        <taxon>Dikarya</taxon>
        <taxon>Basidiomycota</taxon>
        <taxon>Agaricomycotina</taxon>
        <taxon>Agaricomycetes</taxon>
        <taxon>Agaricomycetidae</taxon>
        <taxon>Agaricales</taxon>
        <taxon>Marasmiineae</taxon>
        <taxon>Omphalotaceae</taxon>
        <taxon>Lentinula</taxon>
    </lineage>
</organism>
<sequence length="263" mass="29326">MFGCEHSSLMRNPIDDERYDIEEPFRYFRVGEENVGTRDLANTELLSVLPGQHYSMTEKTLRLEFSGNDEKAKAMISISIRVDASPGCGGIVWPAGQILSNYLINKGSNFLQGKCVVELGSGTGLVGLIAAKLGASKVWITDQAPLLDIMQQNLSMNSLQCNCVVAELDWGMSIPAAIPSPDVILAADCVYFEPAFPLLVQTLDALATEKTQVFFCYKKRRKADKRFFGLLKKKFTWAEIMDDPNRNIYNRESITLIKLSKIV</sequence>
<feature type="binding site" evidence="1">
    <location>
        <position position="170"/>
    </location>
    <ligand>
        <name>S-adenosyl-L-methionine</name>
        <dbReference type="ChEBI" id="CHEBI:59789"/>
    </ligand>
</feature>
<comment type="caution">
    <text evidence="2">The sequence shown here is derived from an EMBL/GenBank/DDBJ whole genome shotgun (WGS) entry which is preliminary data.</text>
</comment>
<dbReference type="AlphaFoldDB" id="A0A1Q3DWZ3"/>
<dbReference type="PANTHER" id="PTHR14614">
    <property type="entry name" value="HEPATOCELLULAR CARCINOMA-ASSOCIATED ANTIGEN"/>
    <property type="match status" value="1"/>
</dbReference>
<feature type="binding site" evidence="1">
    <location>
        <position position="187"/>
    </location>
    <ligand>
        <name>S-adenosyl-L-methionine</name>
        <dbReference type="ChEBI" id="CHEBI:59789"/>
    </ligand>
</feature>
<gene>
    <name evidence="1" type="primary">EFM6</name>
    <name evidence="2" type="ORF">LENED_000917</name>
</gene>
<dbReference type="Proteomes" id="UP000188533">
    <property type="component" value="Unassembled WGS sequence"/>
</dbReference>
<dbReference type="GO" id="GO:0016279">
    <property type="term" value="F:protein-lysine N-methyltransferase activity"/>
    <property type="evidence" value="ECO:0007669"/>
    <property type="project" value="UniProtKB-UniRule"/>
</dbReference>
<protein>
    <recommendedName>
        <fullName evidence="1">Protein-lysine N-methyltransferase EFM6</fullName>
        <ecNumber evidence="1">2.1.1.-</ecNumber>
    </recommendedName>
    <alternativeName>
        <fullName evidence="1">Elongation factor methyltransferase 6</fullName>
    </alternativeName>
</protein>
<dbReference type="STRING" id="5353.A0A1Q3DWZ3"/>
<feature type="binding site" evidence="1">
    <location>
        <position position="142"/>
    </location>
    <ligand>
        <name>S-adenosyl-L-methionine</name>
        <dbReference type="ChEBI" id="CHEBI:59789"/>
    </ligand>
</feature>
<accession>A0A1Q3DWZ3</accession>
<comment type="similarity">
    <text evidence="1">Belongs to the class I-like SAM-binding methyltransferase superfamily. METTL21 family. EFM6 subfamily.</text>
</comment>
<dbReference type="PANTHER" id="PTHR14614:SF132">
    <property type="entry name" value="PROTEIN-LYSINE METHYLTRANSFERASE C42C1.13"/>
    <property type="match status" value="1"/>
</dbReference>
<keyword evidence="1" id="KW-0808">Transferase</keyword>
<comment type="subcellular location">
    <subcellularLocation>
        <location evidence="1">Cytoplasm</location>
    </subcellularLocation>
</comment>